<evidence type="ECO:0000313" key="2">
    <source>
        <dbReference type="EMBL" id="RYU95222.1"/>
    </source>
</evidence>
<dbReference type="OrthoDB" id="9765957at2"/>
<evidence type="ECO:0000313" key="3">
    <source>
        <dbReference type="Proteomes" id="UP000293162"/>
    </source>
</evidence>
<dbReference type="Proteomes" id="UP000293162">
    <property type="component" value="Unassembled WGS sequence"/>
</dbReference>
<dbReference type="Gene3D" id="2.40.300.10">
    <property type="entry name" value="Head decoration protein D"/>
    <property type="match status" value="1"/>
</dbReference>
<keyword evidence="1" id="KW-0732">Signal</keyword>
<keyword evidence="3" id="KW-1185">Reference proteome</keyword>
<protein>
    <submittedName>
        <fullName evidence="2">Uncharacterized protein</fullName>
    </submittedName>
</protein>
<reference evidence="2 3" key="1">
    <citation type="submission" date="2019-02" db="EMBL/GenBank/DDBJ databases">
        <title>Bacterial novel species Emticicia sp. 17J42-9 isolated from soil.</title>
        <authorList>
            <person name="Jung H.-Y."/>
        </authorList>
    </citation>
    <scope>NUCLEOTIDE SEQUENCE [LARGE SCALE GENOMIC DNA]</scope>
    <source>
        <strain evidence="2 3">17J42-9</strain>
    </source>
</reference>
<evidence type="ECO:0000256" key="1">
    <source>
        <dbReference type="SAM" id="SignalP"/>
    </source>
</evidence>
<dbReference type="EMBL" id="SEWF01000017">
    <property type="protein sequence ID" value="RYU95222.1"/>
    <property type="molecule type" value="Genomic_DNA"/>
</dbReference>
<sequence>MKKSFLLALCYFGVIYFSDAQSVTILPGDTNEGNILSNSGTKPVVNIFKTGISNPPKMVLQHSPFNTDWGLQYADVGDKFNFIGDSVNVATFDLVNKSVGIGTFSPVAKLHINHAGSDVNPHIRINSTGGSFSRINWTTDENSNRWVAQSYLNSASEASNYWRIEYNNLPYVINAVGNGNVGLGASTPSEKLNIRDGNLLLETSSTDKVLVKALGTGSAGEMIMYTNTGVKSVEIRASDAAASAGEMNFYVPSTGARTLEIDGDWSGSGKSRIVVDELQIKGGADLAEYFNIKAEEKVEAGTVVSVLSDNSGNLGISGKAYDKNVVGIVSGANGVSAGLMLHQKDNQAVSGDYPIAINGRVYVKADASKAAIKPGDLLTTSDKAGYAMKVSNYKKAQGAIIGKALTGLDNNTGLVLVLLGVK</sequence>
<organism evidence="2 3">
    <name type="scientific">Emticicia agri</name>
    <dbReference type="NCBI Taxonomy" id="2492393"/>
    <lineage>
        <taxon>Bacteria</taxon>
        <taxon>Pseudomonadati</taxon>
        <taxon>Bacteroidota</taxon>
        <taxon>Cytophagia</taxon>
        <taxon>Cytophagales</taxon>
        <taxon>Leadbetterellaceae</taxon>
        <taxon>Emticicia</taxon>
    </lineage>
</organism>
<comment type="caution">
    <text evidence="2">The sequence shown here is derived from an EMBL/GenBank/DDBJ whole genome shotgun (WGS) entry which is preliminary data.</text>
</comment>
<proteinExistence type="predicted"/>
<dbReference type="RefSeq" id="WP_130021470.1">
    <property type="nucleotide sequence ID" value="NZ_SEWF01000017.1"/>
</dbReference>
<dbReference type="AlphaFoldDB" id="A0A4Q5LZE4"/>
<name>A0A4Q5LZE4_9BACT</name>
<accession>A0A4Q5LZE4</accession>
<feature type="chain" id="PRO_5020744553" evidence="1">
    <location>
        <begin position="21"/>
        <end position="422"/>
    </location>
</feature>
<feature type="signal peptide" evidence="1">
    <location>
        <begin position="1"/>
        <end position="20"/>
    </location>
</feature>
<gene>
    <name evidence="2" type="ORF">EWM59_13310</name>
</gene>